<proteinExistence type="predicted"/>
<feature type="transmembrane region" description="Helical" evidence="1">
    <location>
        <begin position="343"/>
        <end position="363"/>
    </location>
</feature>
<feature type="transmembrane region" description="Helical" evidence="1">
    <location>
        <begin position="115"/>
        <end position="135"/>
    </location>
</feature>
<feature type="transmembrane region" description="Helical" evidence="1">
    <location>
        <begin position="495"/>
        <end position="513"/>
    </location>
</feature>
<comment type="caution">
    <text evidence="2">The sequence shown here is derived from an EMBL/GenBank/DDBJ whole genome shotgun (WGS) entry which is preliminary data.</text>
</comment>
<dbReference type="Proteomes" id="UP000267017">
    <property type="component" value="Unassembled WGS sequence"/>
</dbReference>
<keyword evidence="1" id="KW-1133">Transmembrane helix</keyword>
<feature type="transmembrane region" description="Helical" evidence="1">
    <location>
        <begin position="21"/>
        <end position="39"/>
    </location>
</feature>
<feature type="transmembrane region" description="Helical" evidence="1">
    <location>
        <begin position="147"/>
        <end position="171"/>
    </location>
</feature>
<feature type="transmembrane region" description="Helical" evidence="1">
    <location>
        <begin position="435"/>
        <end position="455"/>
    </location>
</feature>
<evidence type="ECO:0000256" key="1">
    <source>
        <dbReference type="SAM" id="Phobius"/>
    </source>
</evidence>
<feature type="transmembrane region" description="Helical" evidence="1">
    <location>
        <begin position="59"/>
        <end position="80"/>
    </location>
</feature>
<feature type="transmembrane region" description="Helical" evidence="1">
    <location>
        <begin position="257"/>
        <end position="278"/>
    </location>
</feature>
<feature type="transmembrane region" description="Helical" evidence="1">
    <location>
        <begin position="369"/>
        <end position="386"/>
    </location>
</feature>
<evidence type="ECO:0000313" key="2">
    <source>
        <dbReference type="EMBL" id="RRJ61645.1"/>
    </source>
</evidence>
<feature type="transmembrane region" description="Helical" evidence="1">
    <location>
        <begin position="178"/>
        <end position="198"/>
    </location>
</feature>
<gene>
    <name evidence="2" type="ORF">EHV15_00660</name>
</gene>
<dbReference type="EMBL" id="RRCN01000001">
    <property type="protein sequence ID" value="RRJ61645.1"/>
    <property type="molecule type" value="Genomic_DNA"/>
</dbReference>
<protein>
    <submittedName>
        <fullName evidence="2">Uncharacterized protein</fullName>
    </submittedName>
</protein>
<organism evidence="2 3">
    <name type="scientific">Paenibacillus oralis</name>
    <dbReference type="NCBI Taxonomy" id="2490856"/>
    <lineage>
        <taxon>Bacteria</taxon>
        <taxon>Bacillati</taxon>
        <taxon>Bacillota</taxon>
        <taxon>Bacilli</taxon>
        <taxon>Bacillales</taxon>
        <taxon>Paenibacillaceae</taxon>
        <taxon>Paenibacillus</taxon>
    </lineage>
</organism>
<evidence type="ECO:0000313" key="3">
    <source>
        <dbReference type="Proteomes" id="UP000267017"/>
    </source>
</evidence>
<accession>A0A3P3TU34</accession>
<dbReference type="OrthoDB" id="6017159at2"/>
<sequence length="520" mass="58110">MTHLFYDVKFNLIRQLKNYHFLLIAFFSIFLGFLCVPAATDGYEIFYLEGIRGLYNSAWLGALSAVLSTILLWLPGFYLLRSQISEDERLKVGPMIAASPVGKLRYIIGKAISNFFVLLTLEIIFVVCLMVMQLIRHESMEIVILDYIRSILFLTIPYLLILAALTVLFDVVPGMKGVFGNVLFFVLTIALLSVSTAVKDNRYDLFGIGMVLSEMVRGARAVYPDISLESGSLGYYPMAEAPSTFVWEGIGWSGDFILTRLVWIGAAAILVLVASLIFNRFRDERSRMIAKTGTTGYPAIPAERLSVPGTSVPSLSPVTVSKRIQLFWLIRGECKMMLSGMPLWWHFTVAAAIVLGLVALPGGQAPSPWISLILFLPLPIWSQMGCREKYCFTQELVSSSCPAIRKFWASWCSGLFFSLLVSSGVIIHFTLESDWLHLIHWLMGIVFIPTLALVLGRLSGTRKLFEALFIIWMYVGPFNQLWMFDFLGLTEGFPLLYAGLTGVLLLLGMFTDIRKVGAGV</sequence>
<reference evidence="2 3" key="1">
    <citation type="submission" date="2018-11" db="EMBL/GenBank/DDBJ databases">
        <title>Genome sequencing of Paenibacillus sp. KCOM 3021 (= ChDC PVNT-B20).</title>
        <authorList>
            <person name="Kook J.-K."/>
            <person name="Park S.-N."/>
            <person name="Lim Y.K."/>
        </authorList>
    </citation>
    <scope>NUCLEOTIDE SEQUENCE [LARGE SCALE GENOMIC DNA]</scope>
    <source>
        <strain evidence="2 3">KCOM 3021</strain>
    </source>
</reference>
<keyword evidence="1" id="KW-0472">Membrane</keyword>
<feature type="transmembrane region" description="Helical" evidence="1">
    <location>
        <begin position="407"/>
        <end position="429"/>
    </location>
</feature>
<dbReference type="RefSeq" id="WP_128629577.1">
    <property type="nucleotide sequence ID" value="NZ_RRCN01000001.1"/>
</dbReference>
<dbReference type="AlphaFoldDB" id="A0A3P3TU34"/>
<keyword evidence="3" id="KW-1185">Reference proteome</keyword>
<name>A0A3P3TU34_9BACL</name>
<keyword evidence="1" id="KW-0812">Transmembrane</keyword>
<feature type="transmembrane region" description="Helical" evidence="1">
    <location>
        <begin position="467"/>
        <end position="489"/>
    </location>
</feature>